<dbReference type="InterPro" id="IPR029044">
    <property type="entry name" value="Nucleotide-diphossugar_trans"/>
</dbReference>
<dbReference type="InterPro" id="IPR018641">
    <property type="entry name" value="Trfase_1_rSAM/seldom-assoc"/>
</dbReference>
<dbReference type="PANTHER" id="PTHR36529">
    <property type="entry name" value="SLL1095 PROTEIN"/>
    <property type="match status" value="1"/>
</dbReference>
<comment type="caution">
    <text evidence="1">The sequence shown here is derived from an EMBL/GenBank/DDBJ whole genome shotgun (WGS) entry which is preliminary data.</text>
</comment>
<dbReference type="NCBIfam" id="TIGR04282">
    <property type="entry name" value="glyco_like_cofC"/>
    <property type="match status" value="1"/>
</dbReference>
<evidence type="ECO:0000313" key="2">
    <source>
        <dbReference type="Proteomes" id="UP001055712"/>
    </source>
</evidence>
<dbReference type="OrthoDB" id="2018156at2759"/>
<keyword evidence="2" id="KW-1185">Reference proteome</keyword>
<reference evidence="1" key="1">
    <citation type="journal article" date="2019" name="Plant J.">
        <title>Chlorella vulgaris genome assembly and annotation reveals the molecular basis for metabolic acclimation to high light conditions.</title>
        <authorList>
            <person name="Cecchin M."/>
            <person name="Marcolungo L."/>
            <person name="Rossato M."/>
            <person name="Girolomoni L."/>
            <person name="Cosentino E."/>
            <person name="Cuine S."/>
            <person name="Li-Beisson Y."/>
            <person name="Delledonne M."/>
            <person name="Ballottari M."/>
        </authorList>
    </citation>
    <scope>NUCLEOTIDE SEQUENCE</scope>
    <source>
        <strain evidence="1">211/11P</strain>
    </source>
</reference>
<accession>A0A9D4TI41</accession>
<dbReference type="SUPFAM" id="SSF53448">
    <property type="entry name" value="Nucleotide-diphospho-sugar transferases"/>
    <property type="match status" value="1"/>
</dbReference>
<evidence type="ECO:0008006" key="3">
    <source>
        <dbReference type="Google" id="ProtNLM"/>
    </source>
</evidence>
<dbReference type="Pfam" id="PF09837">
    <property type="entry name" value="DUF2064"/>
    <property type="match status" value="1"/>
</dbReference>
<gene>
    <name evidence="1" type="ORF">D9Q98_008065</name>
</gene>
<dbReference type="PANTHER" id="PTHR36529:SF1">
    <property type="entry name" value="GLYCOSYLTRANSFERASE"/>
    <property type="match status" value="1"/>
</dbReference>
<reference evidence="1" key="2">
    <citation type="submission" date="2020-11" db="EMBL/GenBank/DDBJ databases">
        <authorList>
            <person name="Cecchin M."/>
            <person name="Marcolungo L."/>
            <person name="Rossato M."/>
            <person name="Girolomoni L."/>
            <person name="Cosentino E."/>
            <person name="Cuine S."/>
            <person name="Li-Beisson Y."/>
            <person name="Delledonne M."/>
            <person name="Ballottari M."/>
        </authorList>
    </citation>
    <scope>NUCLEOTIDE SEQUENCE</scope>
    <source>
        <strain evidence="1">211/11P</strain>
        <tissue evidence="1">Whole cell</tissue>
    </source>
</reference>
<dbReference type="Proteomes" id="UP001055712">
    <property type="component" value="Unassembled WGS sequence"/>
</dbReference>
<dbReference type="AlphaFoldDB" id="A0A9D4TI41"/>
<name>A0A9D4TI41_CHLVU</name>
<dbReference type="Gene3D" id="3.90.550.10">
    <property type="entry name" value="Spore Coat Polysaccharide Biosynthesis Protein SpsA, Chain A"/>
    <property type="match status" value="1"/>
</dbReference>
<sequence>MAASREALIVFAKFPRPGEVKTRLAASVGNVQAAAFYKHCAEAVIGELASLASTTLYVFFSRGDDEAEVAAWLAPLELANMRLVPQLQEPNLGARMQHALQYALNCGHQRVAIVGTDVPDLSSTVVASALHCLDTYQAVFGPAEDGGYYLLALNTLPSGLFQGISWSTSSVLAANVANAQRLGLKVAPLSTLEALLDIDTLPDLQRWCTLKQQQQSEQPLQNRESRLLDAALCASACATIPAAQ</sequence>
<protein>
    <recommendedName>
        <fullName evidence="3">Glycosyltransferase</fullName>
    </recommendedName>
</protein>
<organism evidence="1 2">
    <name type="scientific">Chlorella vulgaris</name>
    <name type="common">Green alga</name>
    <dbReference type="NCBI Taxonomy" id="3077"/>
    <lineage>
        <taxon>Eukaryota</taxon>
        <taxon>Viridiplantae</taxon>
        <taxon>Chlorophyta</taxon>
        <taxon>core chlorophytes</taxon>
        <taxon>Trebouxiophyceae</taxon>
        <taxon>Chlorellales</taxon>
        <taxon>Chlorellaceae</taxon>
        <taxon>Chlorella clade</taxon>
        <taxon>Chlorella</taxon>
    </lineage>
</organism>
<proteinExistence type="predicted"/>
<dbReference type="EMBL" id="SIDB01000011">
    <property type="protein sequence ID" value="KAI3426097.1"/>
    <property type="molecule type" value="Genomic_DNA"/>
</dbReference>
<evidence type="ECO:0000313" key="1">
    <source>
        <dbReference type="EMBL" id="KAI3426097.1"/>
    </source>
</evidence>